<evidence type="ECO:0000256" key="9">
    <source>
        <dbReference type="PROSITE-ProRule" id="PRU00103"/>
    </source>
</evidence>
<dbReference type="InterPro" id="IPR011989">
    <property type="entry name" value="ARM-like"/>
</dbReference>
<dbReference type="GO" id="GO:1902903">
    <property type="term" value="P:regulation of supramolecular fiber organization"/>
    <property type="evidence" value="ECO:0007669"/>
    <property type="project" value="UniProtKB-ARBA"/>
</dbReference>
<keyword evidence="7" id="KW-0498">Mitosis</keyword>
<dbReference type="SUPFAM" id="SSF48371">
    <property type="entry name" value="ARM repeat"/>
    <property type="match status" value="1"/>
</dbReference>
<feature type="compositionally biased region" description="Low complexity" evidence="10">
    <location>
        <begin position="696"/>
        <end position="717"/>
    </location>
</feature>
<feature type="domain" description="TOG" evidence="11">
    <location>
        <begin position="3"/>
        <end position="265"/>
    </location>
</feature>
<dbReference type="SMART" id="SM01349">
    <property type="entry name" value="TOG"/>
    <property type="match status" value="2"/>
</dbReference>
<feature type="compositionally biased region" description="Basic and acidic residues" evidence="10">
    <location>
        <begin position="1132"/>
        <end position="1149"/>
    </location>
</feature>
<keyword evidence="5" id="KW-0493">Microtubule</keyword>
<evidence type="ECO:0000256" key="5">
    <source>
        <dbReference type="ARBA" id="ARBA00022701"/>
    </source>
</evidence>
<dbReference type="Pfam" id="PF12348">
    <property type="entry name" value="CLASP_N"/>
    <property type="match status" value="1"/>
</dbReference>
<evidence type="ECO:0000256" key="10">
    <source>
        <dbReference type="SAM" id="MobiDB-lite"/>
    </source>
</evidence>
<organism evidence="12 13">
    <name type="scientific">Phakopsora pachyrhizi</name>
    <name type="common">Asian soybean rust disease fungus</name>
    <dbReference type="NCBI Taxonomy" id="170000"/>
    <lineage>
        <taxon>Eukaryota</taxon>
        <taxon>Fungi</taxon>
        <taxon>Dikarya</taxon>
        <taxon>Basidiomycota</taxon>
        <taxon>Pucciniomycotina</taxon>
        <taxon>Pucciniomycetes</taxon>
        <taxon>Pucciniales</taxon>
        <taxon>Phakopsoraceae</taxon>
        <taxon>Phakopsora</taxon>
    </lineage>
</organism>
<evidence type="ECO:0000256" key="4">
    <source>
        <dbReference type="ARBA" id="ARBA00022618"/>
    </source>
</evidence>
<feature type="region of interest" description="Disordered" evidence="10">
    <location>
        <begin position="1132"/>
        <end position="1164"/>
    </location>
</feature>
<dbReference type="PROSITE" id="PS50077">
    <property type="entry name" value="HEAT_REPEAT"/>
    <property type="match status" value="1"/>
</dbReference>
<feature type="compositionally biased region" description="Low complexity" evidence="10">
    <location>
        <begin position="649"/>
        <end position="667"/>
    </location>
</feature>
<comment type="subcellular location">
    <subcellularLocation>
        <location evidence="1">Cytoplasm</location>
        <location evidence="1">Cytoskeleton</location>
        <location evidence="1">Spindle</location>
    </subcellularLocation>
</comment>
<dbReference type="InterPro" id="IPR034085">
    <property type="entry name" value="TOG"/>
</dbReference>
<evidence type="ECO:0000256" key="7">
    <source>
        <dbReference type="ARBA" id="ARBA00022776"/>
    </source>
</evidence>
<feature type="repeat" description="HEAT" evidence="9">
    <location>
        <begin position="212"/>
        <end position="238"/>
    </location>
</feature>
<feature type="region of interest" description="Disordered" evidence="10">
    <location>
        <begin position="571"/>
        <end position="795"/>
    </location>
</feature>
<reference evidence="12" key="1">
    <citation type="submission" date="2022-06" db="EMBL/GenBank/DDBJ databases">
        <authorList>
            <consortium name="SYNGENTA / RWTH Aachen University"/>
        </authorList>
    </citation>
    <scope>NUCLEOTIDE SEQUENCE</scope>
</reference>
<keyword evidence="4" id="KW-0132">Cell division</keyword>
<dbReference type="GO" id="GO:0005815">
    <property type="term" value="C:microtubule organizing center"/>
    <property type="evidence" value="ECO:0007669"/>
    <property type="project" value="TreeGrafter"/>
</dbReference>
<sequence>MTPVNQSSSHQASIDSALSNGSDNEKRVKCLNSIRSGIESSDSDSFQISDILPSLISLLKLAIESSNAHLSFAGLSCLPVVLNRLSRLVSDSEAGSLPVVPLRSIINSLYSNSSGSVVSFLGDSKLRTRELARSALCAIASLAFEYHRKVNQLNFSSNNSNLQKSDEALAEIERIVKDQALANKVARARAQAIYFLSETRARYPGLLSIRSYLPILVSLLEDSDASVRSAASESIIKIFSDKNLPGSARADLKNELTKQGIRKTTVDLILNSVFNPQNQQPALLSLGEDELPECCPDDPPGSRPSPSIPLKTLPLSNGQPVIQSEPNPTPPNSGIIQPIFVSSPKELENIFAKMLPPWQGKETEHNWQAREANISTLRGMIKTNVHFEHTQDFILGLRSIADGLFKSLFSLRTTMAIGVCSVILELTSLGTALDPLVEIFLPALLQLASQTKKIVFQASQASALAIIRTTSYHSRTLQLLLSCTSEKTVQARGAGMTLIKEFLDSHAQRSRNQIESGGAWACLEKALRKSLGDPSPIVRQTARETYCSCSEIWPKLSEALVESLDPTTRKQLEKASAGGGSRLLSKSTSERPTSQRISVRTLIKSSRETQRANLENSEPKPAIFTSPQRRSVSNQQQPSARRFNEKARSSAPLSSPKLSSSTSSLTSGQTFAPSDQSKLPQARHSGEIRRTPFEAIPSRPRSSSSNSLISPSRKSISGGRTPLSVRSTLTPPRAWNSTERNQMTPSKQDREIALLSPRGSTANNQSPMARSGLSEGPLTDIGTPSTHGKQRNGSKTNDEYMIEDALKAQAEQAESAAHRLLELSEDDSDPFASLIERFPTKDEVFPLVEKDVLKQVVPPTLDRASKVMKDYAIEFENSPRSGLKNVRGVNKFKNEDSHSRAMINQELSKECDGNIRDMNNFKAINDAKESWWHRQAEYRLSLNSNNQEVLSSSNTSAEEERELNLKLSRIFYIKRSSKPKDSGKLKQQEAEEQKLIEKNSKFWDGFESNVSGVKIDEVFDVLKDRLRINNEQEISKDKLEEESIVKDSQMILLRSMIIYQNNYMQGREVEIFETLLRLTIIIDRFDRFKKSNIIAGVEALGSLWTEFTEPIYGLSCLRICIENLEKLNPEKGKRTFKKLNPDKNSDQKQRQQQQQNQMRTEDEDDQGYWLGLSMDCLKDFMTKLPVEIIEEELLKSKTLIKRALNHSRSEIRMKGVSLLRGCNLIFKDVNEIIKILRTKSQASSKSIRKRVDRDLNGLYTGDDNDVDEVEEEEGLESGDHDGERGEDEWELNEAQEALLTYYLN</sequence>
<dbReference type="GO" id="GO:0005876">
    <property type="term" value="C:spindle microtubule"/>
    <property type="evidence" value="ECO:0007669"/>
    <property type="project" value="TreeGrafter"/>
</dbReference>
<dbReference type="GO" id="GO:0008017">
    <property type="term" value="F:microtubule binding"/>
    <property type="evidence" value="ECO:0007669"/>
    <property type="project" value="TreeGrafter"/>
</dbReference>
<feature type="compositionally biased region" description="Polar residues" evidence="10">
    <location>
        <begin position="584"/>
        <end position="598"/>
    </location>
</feature>
<evidence type="ECO:0000256" key="8">
    <source>
        <dbReference type="ARBA" id="ARBA00023212"/>
    </source>
</evidence>
<feature type="compositionally biased region" description="Polar residues" evidence="10">
    <location>
        <begin position="625"/>
        <end position="639"/>
    </location>
</feature>
<keyword evidence="6" id="KW-0677">Repeat</keyword>
<evidence type="ECO:0000256" key="6">
    <source>
        <dbReference type="ARBA" id="ARBA00022737"/>
    </source>
</evidence>
<feature type="domain" description="TOG" evidence="11">
    <location>
        <begin position="343"/>
        <end position="585"/>
    </location>
</feature>
<keyword evidence="7" id="KW-0131">Cell cycle</keyword>
<comment type="similarity">
    <text evidence="2">Belongs to the CLASP family.</text>
</comment>
<feature type="compositionally biased region" description="Polar residues" evidence="10">
    <location>
        <begin position="758"/>
        <end position="768"/>
    </location>
</feature>
<feature type="compositionally biased region" description="Polar residues" evidence="10">
    <location>
        <begin position="724"/>
        <end position="746"/>
    </location>
</feature>
<evidence type="ECO:0000313" key="12">
    <source>
        <dbReference type="EMBL" id="CAH7688638.1"/>
    </source>
</evidence>
<evidence type="ECO:0000256" key="2">
    <source>
        <dbReference type="ARBA" id="ARBA00009549"/>
    </source>
</evidence>
<dbReference type="Proteomes" id="UP001153365">
    <property type="component" value="Unassembled WGS sequence"/>
</dbReference>
<feature type="compositionally biased region" description="Acidic residues" evidence="10">
    <location>
        <begin position="1262"/>
        <end position="1276"/>
    </location>
</feature>
<comment type="caution">
    <text evidence="12">The sequence shown here is derived from an EMBL/GenBank/DDBJ whole genome shotgun (WGS) entry which is preliminary data.</text>
</comment>
<keyword evidence="13" id="KW-1185">Reference proteome</keyword>
<dbReference type="InterPro" id="IPR000357">
    <property type="entry name" value="HEAT"/>
</dbReference>
<evidence type="ECO:0000313" key="13">
    <source>
        <dbReference type="Proteomes" id="UP001153365"/>
    </source>
</evidence>
<dbReference type="PANTHER" id="PTHR21567:SF9">
    <property type="entry name" value="CLIP-ASSOCIATING PROTEIN"/>
    <property type="match status" value="1"/>
</dbReference>
<accession>A0AAV0BQ55</accession>
<feature type="compositionally biased region" description="Polar residues" evidence="10">
    <location>
        <begin position="782"/>
        <end position="795"/>
    </location>
</feature>
<dbReference type="EMBL" id="CALTRL010005999">
    <property type="protein sequence ID" value="CAH7688638.1"/>
    <property type="molecule type" value="Genomic_DNA"/>
</dbReference>
<dbReference type="PANTHER" id="PTHR21567">
    <property type="entry name" value="CLASP"/>
    <property type="match status" value="1"/>
</dbReference>
<feature type="region of interest" description="Disordered" evidence="10">
    <location>
        <begin position="1"/>
        <end position="23"/>
    </location>
</feature>
<dbReference type="GO" id="GO:0051301">
    <property type="term" value="P:cell division"/>
    <property type="evidence" value="ECO:0007669"/>
    <property type="project" value="UniProtKB-KW"/>
</dbReference>
<protein>
    <submittedName>
        <fullName evidence="12">Clasp N terminal-domain-containing protein</fullName>
    </submittedName>
</protein>
<proteinExistence type="inferred from homology"/>
<evidence type="ECO:0000256" key="1">
    <source>
        <dbReference type="ARBA" id="ARBA00004186"/>
    </source>
</evidence>
<dbReference type="Gene3D" id="1.25.10.10">
    <property type="entry name" value="Leucine-rich Repeat Variant"/>
    <property type="match status" value="2"/>
</dbReference>
<feature type="compositionally biased region" description="Polar residues" evidence="10">
    <location>
        <begin position="668"/>
        <end position="679"/>
    </location>
</feature>
<dbReference type="GO" id="GO:0031110">
    <property type="term" value="P:regulation of microtubule polymerization or depolymerization"/>
    <property type="evidence" value="ECO:0007669"/>
    <property type="project" value="UniProtKB-ARBA"/>
</dbReference>
<dbReference type="GO" id="GO:0005881">
    <property type="term" value="C:cytoplasmic microtubule"/>
    <property type="evidence" value="ECO:0007669"/>
    <property type="project" value="TreeGrafter"/>
</dbReference>
<feature type="region of interest" description="Disordered" evidence="10">
    <location>
        <begin position="1258"/>
        <end position="1289"/>
    </location>
</feature>
<keyword evidence="3" id="KW-0963">Cytoplasm</keyword>
<dbReference type="InterPro" id="IPR024395">
    <property type="entry name" value="CLASP_N_dom"/>
</dbReference>
<name>A0AAV0BQ55_PHAPC</name>
<dbReference type="GO" id="GO:1990023">
    <property type="term" value="C:mitotic spindle midzone"/>
    <property type="evidence" value="ECO:0007669"/>
    <property type="project" value="TreeGrafter"/>
</dbReference>
<dbReference type="InterPro" id="IPR021133">
    <property type="entry name" value="HEAT_type_2"/>
</dbReference>
<dbReference type="Pfam" id="PF02985">
    <property type="entry name" value="HEAT"/>
    <property type="match status" value="1"/>
</dbReference>
<feature type="compositionally biased region" description="Polar residues" evidence="10">
    <location>
        <begin position="1"/>
        <end position="22"/>
    </location>
</feature>
<keyword evidence="8" id="KW-0206">Cytoskeleton</keyword>
<dbReference type="InterPro" id="IPR016024">
    <property type="entry name" value="ARM-type_fold"/>
</dbReference>
<evidence type="ECO:0000256" key="3">
    <source>
        <dbReference type="ARBA" id="ARBA00022490"/>
    </source>
</evidence>
<evidence type="ECO:0000259" key="11">
    <source>
        <dbReference type="SMART" id="SM01349"/>
    </source>
</evidence>
<dbReference type="GO" id="GO:0090307">
    <property type="term" value="P:mitotic spindle assembly"/>
    <property type="evidence" value="ECO:0007669"/>
    <property type="project" value="TreeGrafter"/>
</dbReference>
<gene>
    <name evidence="12" type="ORF">PPACK8108_LOCUS23620</name>
</gene>